<feature type="compositionally biased region" description="Polar residues" evidence="1">
    <location>
        <begin position="26"/>
        <end position="40"/>
    </location>
</feature>
<dbReference type="EMBL" id="BRXX01000231">
    <property type="protein sequence ID" value="GMH99241.1"/>
    <property type="molecule type" value="Genomic_DNA"/>
</dbReference>
<evidence type="ECO:0000313" key="2">
    <source>
        <dbReference type="EMBL" id="GMH99241.1"/>
    </source>
</evidence>
<dbReference type="Proteomes" id="UP001165160">
    <property type="component" value="Unassembled WGS sequence"/>
</dbReference>
<comment type="caution">
    <text evidence="2">The sequence shown here is derived from an EMBL/GenBank/DDBJ whole genome shotgun (WGS) entry which is preliminary data.</text>
</comment>
<evidence type="ECO:0000313" key="3">
    <source>
        <dbReference type="Proteomes" id="UP001165160"/>
    </source>
</evidence>
<feature type="region of interest" description="Disordered" evidence="1">
    <location>
        <begin position="1"/>
        <end position="45"/>
    </location>
</feature>
<dbReference type="AlphaFoldDB" id="A0A9W7C3D2"/>
<name>A0A9W7C3D2_9STRA</name>
<proteinExistence type="predicted"/>
<sequence>MLHRSSQKITQILRHAGRQRFRGGKSLTTTSSNSPGSESTAPCYIQPNPTTCFATDYINKLSTKFSENQAWQEMCNTVHNAPPTSVLETIALEEEEGQRQSARAPFPPNATP</sequence>
<gene>
    <name evidence="2" type="ORF">TrVE_jg10279</name>
</gene>
<protein>
    <submittedName>
        <fullName evidence="2">Uncharacterized protein</fullName>
    </submittedName>
</protein>
<reference evidence="3" key="1">
    <citation type="journal article" date="2023" name="Commun. Biol.">
        <title>Genome analysis of Parmales, the sister group of diatoms, reveals the evolutionary specialization of diatoms from phago-mixotrophs to photoautotrophs.</title>
        <authorList>
            <person name="Ban H."/>
            <person name="Sato S."/>
            <person name="Yoshikawa S."/>
            <person name="Yamada K."/>
            <person name="Nakamura Y."/>
            <person name="Ichinomiya M."/>
            <person name="Sato N."/>
            <person name="Blanc-Mathieu R."/>
            <person name="Endo H."/>
            <person name="Kuwata A."/>
            <person name="Ogata H."/>
        </authorList>
    </citation>
    <scope>NUCLEOTIDE SEQUENCE [LARGE SCALE GENOMIC DNA]</scope>
    <source>
        <strain evidence="3">NIES 3699</strain>
    </source>
</reference>
<keyword evidence="3" id="KW-1185">Reference proteome</keyword>
<organism evidence="2 3">
    <name type="scientific">Triparma verrucosa</name>
    <dbReference type="NCBI Taxonomy" id="1606542"/>
    <lineage>
        <taxon>Eukaryota</taxon>
        <taxon>Sar</taxon>
        <taxon>Stramenopiles</taxon>
        <taxon>Ochrophyta</taxon>
        <taxon>Bolidophyceae</taxon>
        <taxon>Parmales</taxon>
        <taxon>Triparmaceae</taxon>
        <taxon>Triparma</taxon>
    </lineage>
</organism>
<feature type="region of interest" description="Disordered" evidence="1">
    <location>
        <begin position="92"/>
        <end position="112"/>
    </location>
</feature>
<accession>A0A9W7C3D2</accession>
<evidence type="ECO:0000256" key="1">
    <source>
        <dbReference type="SAM" id="MobiDB-lite"/>
    </source>
</evidence>